<dbReference type="InterPro" id="IPR008136">
    <property type="entry name" value="CinA_C"/>
</dbReference>
<proteinExistence type="predicted"/>
<accession>A0ABS0L9H2</accession>
<protein>
    <submittedName>
        <fullName evidence="2">CinA family protein</fullName>
    </submittedName>
</protein>
<gene>
    <name evidence="2" type="ORF">I4J41_01575</name>
</gene>
<sequence length="177" mass="18311">MLDDATQAAVTRMVDKLKQQNCTISTCESLTAGLMAATIANLPGSSQVLRGGLITYATDLKVSVAGVSVATVEEHGPVSWQCAEAMAIGAKRQFQSQWAVSLTGVAGPATQCGQPVGTVWIGVALPNGTVKSKLVADILCAPGQVVAGDRQAIRLAAVRAAAIWITDLSGLEYTKEN</sequence>
<comment type="caution">
    <text evidence="2">The sequence shown here is derived from an EMBL/GenBank/DDBJ whole genome shotgun (WGS) entry which is preliminary data.</text>
</comment>
<evidence type="ECO:0000313" key="3">
    <source>
        <dbReference type="Proteomes" id="UP000615580"/>
    </source>
</evidence>
<reference evidence="2 3" key="1">
    <citation type="journal article" date="2020" name="J. Clin. Microbiol.">
        <title>Assessing the Genetic Diversity of Austrian Corynebacterium diphtheriae Clinical Isolates, 2011-2019.</title>
        <authorList>
            <person name="Schaeffer J."/>
            <person name="Huhulescu S."/>
            <person name="Stoeger A."/>
            <person name="Allerberger F."/>
            <person name="Ruppitsch W."/>
        </authorList>
    </citation>
    <scope>NUCLEOTIDE SEQUENCE [LARGE SCALE GENOMIC DNA]</scope>
    <source>
        <strain evidence="2 3">04-17</strain>
    </source>
</reference>
<dbReference type="NCBIfam" id="TIGR00199">
    <property type="entry name" value="PncC_domain"/>
    <property type="match status" value="1"/>
</dbReference>
<dbReference type="Gene3D" id="3.90.950.20">
    <property type="entry name" value="CinA-like"/>
    <property type="match status" value="1"/>
</dbReference>
<name>A0ABS0L9H2_9CORY</name>
<dbReference type="RefSeq" id="WP_088266281.1">
    <property type="nucleotide sequence ID" value="NZ_CANNXG010000003.1"/>
</dbReference>
<feature type="domain" description="CinA C-terminal" evidence="1">
    <location>
        <begin position="10"/>
        <end position="166"/>
    </location>
</feature>
<dbReference type="Pfam" id="PF02464">
    <property type="entry name" value="CinA"/>
    <property type="match status" value="1"/>
</dbReference>
<organism evidence="2 3">
    <name type="scientific">Corynebacterium belfantii</name>
    <dbReference type="NCBI Taxonomy" id="2014537"/>
    <lineage>
        <taxon>Bacteria</taxon>
        <taxon>Bacillati</taxon>
        <taxon>Actinomycetota</taxon>
        <taxon>Actinomycetes</taxon>
        <taxon>Mycobacteriales</taxon>
        <taxon>Corynebacteriaceae</taxon>
        <taxon>Corynebacterium</taxon>
    </lineage>
</organism>
<evidence type="ECO:0000259" key="1">
    <source>
        <dbReference type="Pfam" id="PF02464"/>
    </source>
</evidence>
<dbReference type="SUPFAM" id="SSF142433">
    <property type="entry name" value="CinA-like"/>
    <property type="match status" value="1"/>
</dbReference>
<keyword evidence="3" id="KW-1185">Reference proteome</keyword>
<dbReference type="EMBL" id="JADQUG010000003">
    <property type="protein sequence ID" value="MBG9353336.1"/>
    <property type="molecule type" value="Genomic_DNA"/>
</dbReference>
<evidence type="ECO:0000313" key="2">
    <source>
        <dbReference type="EMBL" id="MBG9353336.1"/>
    </source>
</evidence>
<dbReference type="Proteomes" id="UP000615580">
    <property type="component" value="Unassembled WGS sequence"/>
</dbReference>
<dbReference type="InterPro" id="IPR036653">
    <property type="entry name" value="CinA-like_C"/>
</dbReference>
<dbReference type="GeneID" id="97332273"/>